<comment type="caution">
    <text evidence="2">The sequence shown here is derived from an EMBL/GenBank/DDBJ whole genome shotgun (WGS) entry which is preliminary data.</text>
</comment>
<name>A0A836C715_9CHLO</name>
<protein>
    <submittedName>
        <fullName evidence="2">Uncharacterized protein</fullName>
    </submittedName>
</protein>
<evidence type="ECO:0000256" key="1">
    <source>
        <dbReference type="SAM" id="MobiDB-lite"/>
    </source>
</evidence>
<organism evidence="2 3">
    <name type="scientific">Edaphochlamys debaryana</name>
    <dbReference type="NCBI Taxonomy" id="47281"/>
    <lineage>
        <taxon>Eukaryota</taxon>
        <taxon>Viridiplantae</taxon>
        <taxon>Chlorophyta</taxon>
        <taxon>core chlorophytes</taxon>
        <taxon>Chlorophyceae</taxon>
        <taxon>CS clade</taxon>
        <taxon>Chlamydomonadales</taxon>
        <taxon>Chlamydomonadales incertae sedis</taxon>
        <taxon>Edaphochlamys</taxon>
    </lineage>
</organism>
<proteinExistence type="predicted"/>
<dbReference type="AlphaFoldDB" id="A0A836C715"/>
<evidence type="ECO:0000313" key="3">
    <source>
        <dbReference type="Proteomes" id="UP000612055"/>
    </source>
</evidence>
<dbReference type="EMBL" id="JAEHOE010000001">
    <property type="protein sequence ID" value="KAG2501763.1"/>
    <property type="molecule type" value="Genomic_DNA"/>
</dbReference>
<dbReference type="Proteomes" id="UP000612055">
    <property type="component" value="Unassembled WGS sequence"/>
</dbReference>
<feature type="region of interest" description="Disordered" evidence="1">
    <location>
        <begin position="1"/>
        <end position="21"/>
    </location>
</feature>
<sequence>MSRRQDRGKPAFPPDHHNLGGVQQLIDTYRDMQTRIHSMQPPTVEVARARYYPENMSMSQRLSHNRAVRKAAVDPTGPDHINNIYHMHRRMEAAYSRTERLKDPWDTTVHPVYIRRAGNAYLEMLKDEMNAWRPMSAPAWARPGPQERHPQGDRYAGWSVRESTYATYPSSRYAEARRVADASTYKRAIMAEILDTRMYREADLRKLFKAYIKLAPLGDKETVAGVVEELKRELDVR</sequence>
<keyword evidence="3" id="KW-1185">Reference proteome</keyword>
<dbReference type="OrthoDB" id="1935127at2759"/>
<gene>
    <name evidence="2" type="ORF">HYH03_000263</name>
</gene>
<accession>A0A836C715</accession>
<reference evidence="2" key="1">
    <citation type="journal article" date="2020" name="bioRxiv">
        <title>Comparative genomics of Chlamydomonas.</title>
        <authorList>
            <person name="Craig R.J."/>
            <person name="Hasan A.R."/>
            <person name="Ness R.W."/>
            <person name="Keightley P.D."/>
        </authorList>
    </citation>
    <scope>NUCLEOTIDE SEQUENCE</scope>
    <source>
        <strain evidence="2">CCAP 11/70</strain>
    </source>
</reference>
<feature type="compositionally biased region" description="Basic and acidic residues" evidence="1">
    <location>
        <begin position="1"/>
        <end position="18"/>
    </location>
</feature>
<evidence type="ECO:0000313" key="2">
    <source>
        <dbReference type="EMBL" id="KAG2501763.1"/>
    </source>
</evidence>